<name>A0A2M9G6H8_9PROT</name>
<proteinExistence type="inferred from homology"/>
<evidence type="ECO:0000256" key="1">
    <source>
        <dbReference type="PIRNR" id="PIRNR012702"/>
    </source>
</evidence>
<keyword evidence="1" id="KW-0479">Metal-binding</keyword>
<dbReference type="PIRSF" id="PIRSF012702">
    <property type="entry name" value="UCP012702"/>
    <property type="match status" value="1"/>
</dbReference>
<evidence type="ECO:0000259" key="2">
    <source>
        <dbReference type="Pfam" id="PF07171"/>
    </source>
</evidence>
<feature type="domain" description="Microcystin LR degradation protein MlrC C-terminal" evidence="2">
    <location>
        <begin position="298"/>
        <end position="479"/>
    </location>
</feature>
<dbReference type="GO" id="GO:0006508">
    <property type="term" value="P:proteolysis"/>
    <property type="evidence" value="ECO:0007669"/>
    <property type="project" value="UniProtKB-KW"/>
</dbReference>
<dbReference type="EMBL" id="PHIG01000006">
    <property type="protein sequence ID" value="PJK31317.1"/>
    <property type="molecule type" value="Genomic_DNA"/>
</dbReference>
<dbReference type="InterPro" id="IPR010799">
    <property type="entry name" value="MlrC_C"/>
</dbReference>
<dbReference type="OrthoDB" id="9782658at2"/>
<comment type="similarity">
    <text evidence="1">Belongs to the peptidase M81 family.</text>
</comment>
<accession>A0A2M9G6H8</accession>
<dbReference type="Pfam" id="PF07364">
    <property type="entry name" value="DUF1485"/>
    <property type="match status" value="1"/>
</dbReference>
<feature type="domain" description="Microcystin LR degradation protein MlrC N-terminal" evidence="3">
    <location>
        <begin position="2"/>
        <end position="287"/>
    </location>
</feature>
<dbReference type="Proteomes" id="UP000229498">
    <property type="component" value="Unassembled WGS sequence"/>
</dbReference>
<dbReference type="InterPro" id="IPR009197">
    <property type="entry name" value="MlrC"/>
</dbReference>
<dbReference type="InterPro" id="IPR015995">
    <property type="entry name" value="MlrC_N"/>
</dbReference>
<dbReference type="GO" id="GO:0008237">
    <property type="term" value="F:metallopeptidase activity"/>
    <property type="evidence" value="ECO:0007669"/>
    <property type="project" value="UniProtKB-KW"/>
</dbReference>
<keyword evidence="1" id="KW-0482">Metalloprotease</keyword>
<comment type="cofactor">
    <cofactor evidence="1">
        <name>Zn(2+)</name>
        <dbReference type="ChEBI" id="CHEBI:29105"/>
    </cofactor>
    <text evidence="1">Binds 1 zinc ion per subunit.</text>
</comment>
<organism evidence="4 5">
    <name type="scientific">Minwuia thermotolerans</name>
    <dbReference type="NCBI Taxonomy" id="2056226"/>
    <lineage>
        <taxon>Bacteria</taxon>
        <taxon>Pseudomonadati</taxon>
        <taxon>Pseudomonadota</taxon>
        <taxon>Alphaproteobacteria</taxon>
        <taxon>Minwuiales</taxon>
        <taxon>Minwuiaceae</taxon>
        <taxon>Minwuia</taxon>
    </lineage>
</organism>
<keyword evidence="5" id="KW-1185">Reference proteome</keyword>
<gene>
    <name evidence="4" type="ORF">CVT23_02340</name>
</gene>
<evidence type="ECO:0000313" key="4">
    <source>
        <dbReference type="EMBL" id="PJK31317.1"/>
    </source>
</evidence>
<reference evidence="4 5" key="1">
    <citation type="submission" date="2017-11" db="EMBL/GenBank/DDBJ databases">
        <title>Draft genome sequence of Rhizobiales bacterium SY3-13.</title>
        <authorList>
            <person name="Sun C."/>
        </authorList>
    </citation>
    <scope>NUCLEOTIDE SEQUENCE [LARGE SCALE GENOMIC DNA]</scope>
    <source>
        <strain evidence="4 5">SY3-13</strain>
    </source>
</reference>
<keyword evidence="1" id="KW-0645">Protease</keyword>
<dbReference type="RefSeq" id="WP_109792785.1">
    <property type="nucleotide sequence ID" value="NZ_PHIG01000006.1"/>
</dbReference>
<comment type="function">
    <text evidence="1">Involved in peptidolytic degradation of cyclic heptapeptide hepatotoxin microcystin (MC).</text>
</comment>
<dbReference type="GO" id="GO:0046872">
    <property type="term" value="F:metal ion binding"/>
    <property type="evidence" value="ECO:0007669"/>
    <property type="project" value="UniProtKB-KW"/>
</dbReference>
<comment type="caution">
    <text evidence="4">The sequence shown here is derived from an EMBL/GenBank/DDBJ whole genome shotgun (WGS) entry which is preliminary data.</text>
</comment>
<protein>
    <recommendedName>
        <fullName evidence="1">Microcystinase C</fullName>
        <shortName evidence="1">MlrC</shortName>
    </recommendedName>
</protein>
<sequence>MRVVIAMMKHETNTFSPVVTDWARFTGWGSFLGDEARAHYEGTAMPFGAYLELAKARGCEIVTPVAAEAMPSGPVQREAYETMAGAIVDAVKDGCDAALLDLHGAMVAEHDFDGEGLLLERIRAVAPDLPIAVTCDLHCNLTARMVDNCTALIGYKTYPHVDMHEVGEQIGRVLFDTLDGKVRPVMRWGNLPLLSQTLRQGTDDEPMKTLIAMCRGAERRPGVLAATVFGGFALADMPQSGTSVVIVTDNDPALAAEIRDEILEAAWTRRADFVYEHHPLEEAVAEAKAMEYDGPVILLDHADNVGSGATQDVMTVIAEVLNQGLEDVAVAAVYDPQAVQEMQRAGIGSTVTLSLGGRTDMPSIGREGAPLEITGKVKTLTDGEWVCRGPMYTGVTVRMGPTAVLDTGRMQIVIVSRHHEPWDTGVFTSVGIQPEHKKYLLLKSRIHYRAGFAPLAKATLTLDGVGVTTSDNRLLDYQHVRRPIYPLDLINER</sequence>
<keyword evidence="1" id="KW-0378">Hydrolase</keyword>
<evidence type="ECO:0000259" key="3">
    <source>
        <dbReference type="Pfam" id="PF07364"/>
    </source>
</evidence>
<evidence type="ECO:0000313" key="5">
    <source>
        <dbReference type="Proteomes" id="UP000229498"/>
    </source>
</evidence>
<dbReference type="Pfam" id="PF07171">
    <property type="entry name" value="MlrC_C"/>
    <property type="match status" value="1"/>
</dbReference>
<dbReference type="AlphaFoldDB" id="A0A2M9G6H8"/>